<dbReference type="GO" id="GO:0000976">
    <property type="term" value="F:transcription cis-regulatory region binding"/>
    <property type="evidence" value="ECO:0007669"/>
    <property type="project" value="TreeGrafter"/>
</dbReference>
<dbReference type="GO" id="GO:0003700">
    <property type="term" value="F:DNA-binding transcription factor activity"/>
    <property type="evidence" value="ECO:0007669"/>
    <property type="project" value="TreeGrafter"/>
</dbReference>
<proteinExistence type="predicted"/>
<evidence type="ECO:0000259" key="4">
    <source>
        <dbReference type="PROSITE" id="PS50932"/>
    </source>
</evidence>
<dbReference type="PANTHER" id="PTHR30146">
    <property type="entry name" value="LACI-RELATED TRANSCRIPTIONAL REPRESSOR"/>
    <property type="match status" value="1"/>
</dbReference>
<dbReference type="STRING" id="1123029.SAMN02745172_01641"/>
<dbReference type="CDD" id="cd01392">
    <property type="entry name" value="HTH_LacI"/>
    <property type="match status" value="1"/>
</dbReference>
<evidence type="ECO:0000313" key="6">
    <source>
        <dbReference type="Proteomes" id="UP000186406"/>
    </source>
</evidence>
<dbReference type="Pfam" id="PF00532">
    <property type="entry name" value="Peripla_BP_1"/>
    <property type="match status" value="1"/>
</dbReference>
<evidence type="ECO:0000256" key="2">
    <source>
        <dbReference type="ARBA" id="ARBA00023125"/>
    </source>
</evidence>
<keyword evidence="6" id="KW-1185">Reference proteome</keyword>
<dbReference type="SUPFAM" id="SSF47413">
    <property type="entry name" value="lambda repressor-like DNA-binding domains"/>
    <property type="match status" value="1"/>
</dbReference>
<dbReference type="SMART" id="SM00354">
    <property type="entry name" value="HTH_LACI"/>
    <property type="match status" value="1"/>
</dbReference>
<feature type="domain" description="HTH lacI-type" evidence="4">
    <location>
        <begin position="6"/>
        <end position="61"/>
    </location>
</feature>
<dbReference type="PROSITE" id="PS50932">
    <property type="entry name" value="HTH_LACI_2"/>
    <property type="match status" value="1"/>
</dbReference>
<evidence type="ECO:0000256" key="1">
    <source>
        <dbReference type="ARBA" id="ARBA00023015"/>
    </source>
</evidence>
<evidence type="ECO:0000256" key="3">
    <source>
        <dbReference type="ARBA" id="ARBA00023163"/>
    </source>
</evidence>
<protein>
    <submittedName>
        <fullName evidence="5">Transcriptional regulator, LacI family</fullName>
    </submittedName>
</protein>
<dbReference type="SUPFAM" id="SSF53822">
    <property type="entry name" value="Periplasmic binding protein-like I"/>
    <property type="match status" value="1"/>
</dbReference>
<organism evidence="5 6">
    <name type="scientific">Pseudoxanthobacter soli DSM 19599</name>
    <dbReference type="NCBI Taxonomy" id="1123029"/>
    <lineage>
        <taxon>Bacteria</taxon>
        <taxon>Pseudomonadati</taxon>
        <taxon>Pseudomonadota</taxon>
        <taxon>Alphaproteobacteria</taxon>
        <taxon>Hyphomicrobiales</taxon>
        <taxon>Segnochrobactraceae</taxon>
        <taxon>Pseudoxanthobacter</taxon>
    </lineage>
</organism>
<dbReference type="Pfam" id="PF00356">
    <property type="entry name" value="LacI"/>
    <property type="match status" value="1"/>
</dbReference>
<dbReference type="CDD" id="cd06280">
    <property type="entry name" value="PBP1_LacI-like"/>
    <property type="match status" value="1"/>
</dbReference>
<dbReference type="Gene3D" id="1.10.260.40">
    <property type="entry name" value="lambda repressor-like DNA-binding domains"/>
    <property type="match status" value="1"/>
</dbReference>
<dbReference type="AlphaFoldDB" id="A0A1M7ZHE0"/>
<dbReference type="InterPro" id="IPR000843">
    <property type="entry name" value="HTH_LacI"/>
</dbReference>
<keyword evidence="3" id="KW-0804">Transcription</keyword>
<dbReference type="InterPro" id="IPR028082">
    <property type="entry name" value="Peripla_BP_I"/>
</dbReference>
<gene>
    <name evidence="5" type="ORF">SAMN02745172_01641</name>
</gene>
<keyword evidence="1" id="KW-0805">Transcription regulation</keyword>
<dbReference type="OrthoDB" id="7170131at2"/>
<reference evidence="5 6" key="1">
    <citation type="submission" date="2016-12" db="EMBL/GenBank/DDBJ databases">
        <authorList>
            <person name="Song W.-J."/>
            <person name="Kurnit D.M."/>
        </authorList>
    </citation>
    <scope>NUCLEOTIDE SEQUENCE [LARGE SCALE GENOMIC DNA]</scope>
    <source>
        <strain evidence="5 6">DSM 19599</strain>
    </source>
</reference>
<dbReference type="InterPro" id="IPR010982">
    <property type="entry name" value="Lambda_DNA-bd_dom_sf"/>
</dbReference>
<dbReference type="RefSeq" id="WP_073627499.1">
    <property type="nucleotide sequence ID" value="NZ_FRXO01000003.1"/>
</dbReference>
<dbReference type="PANTHER" id="PTHR30146:SF109">
    <property type="entry name" value="HTH-TYPE TRANSCRIPTIONAL REGULATOR GALS"/>
    <property type="match status" value="1"/>
</dbReference>
<accession>A0A1M7ZHE0</accession>
<dbReference type="InterPro" id="IPR001761">
    <property type="entry name" value="Peripla_BP/Lac1_sug-bd_dom"/>
</dbReference>
<keyword evidence="2" id="KW-0238">DNA-binding</keyword>
<dbReference type="Gene3D" id="3.40.50.2300">
    <property type="match status" value="2"/>
</dbReference>
<sequence>MAPRRPTMQDVAREAGVSTATVSRVFAGLKGSTSRETEERVRTVASRLGYVVNAVAASLRVQYTHSVGLILADISNPFFSRLASGVENALSAAGYGVLLGNSGNTVEEEKRLLRLMSEKQVDAVILASSAGTGEHIREAIGRGLKIILVDSELPDVETDVVAIDNRLAAETAVDHLLDLGHRDIAIVSGPIEASFDRQRLEGYETAFRRRGLTPPADLMLKADSTYEGGRAAVTALLDTGLVPTAFFASNNMMTIGTLAALHDAALAIPETVSVVGFDDLEWYAIFNPRITAVAQPAYAIGRAAAERLLQRIAADEPLPPERFLLETELIVRDSTRPLRTVPDGTPDLKR</sequence>
<name>A0A1M7ZHE0_9HYPH</name>
<dbReference type="EMBL" id="FRXO01000003">
    <property type="protein sequence ID" value="SHO64239.1"/>
    <property type="molecule type" value="Genomic_DNA"/>
</dbReference>
<dbReference type="Proteomes" id="UP000186406">
    <property type="component" value="Unassembled WGS sequence"/>
</dbReference>
<evidence type="ECO:0000313" key="5">
    <source>
        <dbReference type="EMBL" id="SHO64239.1"/>
    </source>
</evidence>